<gene>
    <name evidence="1" type="ORF">LOD99_8184</name>
</gene>
<comment type="caution">
    <text evidence="1">The sequence shown here is derived from an EMBL/GenBank/DDBJ whole genome shotgun (WGS) entry which is preliminary data.</text>
</comment>
<keyword evidence="2" id="KW-1185">Reference proteome</keyword>
<sequence length="110" mass="12157">MNIYNAMGSTSVSNLDCDWEDNFLKDIGQPVEEGEITDPESDHDVEIVEDTALVLKTYKKVIVALENVQKFLEVRGHGAEASRIAATIESCVKYKINGLGLSQSTLSDFF</sequence>
<accession>A0AAV7JIV4</accession>
<proteinExistence type="predicted"/>
<reference evidence="1 2" key="1">
    <citation type="journal article" date="2023" name="BMC Biol.">
        <title>The compact genome of the sponge Oopsacas minuta (Hexactinellida) is lacking key metazoan core genes.</title>
        <authorList>
            <person name="Santini S."/>
            <person name="Schenkelaars Q."/>
            <person name="Jourda C."/>
            <person name="Duchesne M."/>
            <person name="Belahbib H."/>
            <person name="Rocher C."/>
            <person name="Selva M."/>
            <person name="Riesgo A."/>
            <person name="Vervoort M."/>
            <person name="Leys S.P."/>
            <person name="Kodjabachian L."/>
            <person name="Le Bivic A."/>
            <person name="Borchiellini C."/>
            <person name="Claverie J.M."/>
            <person name="Renard E."/>
        </authorList>
    </citation>
    <scope>NUCLEOTIDE SEQUENCE [LARGE SCALE GENOMIC DNA]</scope>
    <source>
        <strain evidence="1">SPO-2</strain>
    </source>
</reference>
<dbReference type="EMBL" id="JAKMXF010000331">
    <property type="protein sequence ID" value="KAI6648394.1"/>
    <property type="molecule type" value="Genomic_DNA"/>
</dbReference>
<name>A0AAV7JIV4_9METZ</name>
<dbReference type="Proteomes" id="UP001165289">
    <property type="component" value="Unassembled WGS sequence"/>
</dbReference>
<dbReference type="AlphaFoldDB" id="A0AAV7JIV4"/>
<protein>
    <submittedName>
        <fullName evidence="1">Uncharacterized protein</fullName>
    </submittedName>
</protein>
<organism evidence="1 2">
    <name type="scientific">Oopsacas minuta</name>
    <dbReference type="NCBI Taxonomy" id="111878"/>
    <lineage>
        <taxon>Eukaryota</taxon>
        <taxon>Metazoa</taxon>
        <taxon>Porifera</taxon>
        <taxon>Hexactinellida</taxon>
        <taxon>Hexasterophora</taxon>
        <taxon>Lyssacinosida</taxon>
        <taxon>Leucopsacidae</taxon>
        <taxon>Oopsacas</taxon>
    </lineage>
</organism>
<evidence type="ECO:0000313" key="1">
    <source>
        <dbReference type="EMBL" id="KAI6648394.1"/>
    </source>
</evidence>
<evidence type="ECO:0000313" key="2">
    <source>
        <dbReference type="Proteomes" id="UP001165289"/>
    </source>
</evidence>